<dbReference type="PANTHER" id="PTHR18968:SF13">
    <property type="entry name" value="ACETOLACTATE SYNTHASE CATALYTIC SUBUNIT, MITOCHONDRIAL"/>
    <property type="match status" value="1"/>
</dbReference>
<dbReference type="GO" id="GO:0000287">
    <property type="term" value="F:magnesium ion binding"/>
    <property type="evidence" value="ECO:0007669"/>
    <property type="project" value="InterPro"/>
</dbReference>
<dbReference type="GO" id="GO:0005948">
    <property type="term" value="C:acetolactate synthase complex"/>
    <property type="evidence" value="ECO:0007669"/>
    <property type="project" value="TreeGrafter"/>
</dbReference>
<comment type="similarity">
    <text evidence="1">Belongs to the TPP enzyme family.</text>
</comment>
<dbReference type="AlphaFoldDB" id="A0A937W1M8"/>
<dbReference type="GO" id="GO:0050660">
    <property type="term" value="F:flavin adenine dinucleotide binding"/>
    <property type="evidence" value="ECO:0007669"/>
    <property type="project" value="TreeGrafter"/>
</dbReference>
<evidence type="ECO:0000259" key="2">
    <source>
        <dbReference type="Pfam" id="PF00205"/>
    </source>
</evidence>
<evidence type="ECO:0000313" key="5">
    <source>
        <dbReference type="Proteomes" id="UP000712673"/>
    </source>
</evidence>
<feature type="non-terminal residue" evidence="4">
    <location>
        <position position="391"/>
    </location>
</feature>
<dbReference type="SUPFAM" id="SSF52518">
    <property type="entry name" value="Thiamin diphosphate-binding fold (THDP-binding)"/>
    <property type="match status" value="1"/>
</dbReference>
<dbReference type="InterPro" id="IPR012001">
    <property type="entry name" value="Thiamin_PyroP_enz_TPP-bd_dom"/>
</dbReference>
<dbReference type="Gene3D" id="3.40.50.1220">
    <property type="entry name" value="TPP-binding domain"/>
    <property type="match status" value="1"/>
</dbReference>
<organism evidence="4 5">
    <name type="scientific">Tectimicrobiota bacterium</name>
    <dbReference type="NCBI Taxonomy" id="2528274"/>
    <lineage>
        <taxon>Bacteria</taxon>
        <taxon>Pseudomonadati</taxon>
        <taxon>Nitrospinota/Tectimicrobiota group</taxon>
        <taxon>Candidatus Tectimicrobiota</taxon>
    </lineage>
</organism>
<proteinExistence type="inferred from homology"/>
<accession>A0A937W1M8</accession>
<evidence type="ECO:0000259" key="3">
    <source>
        <dbReference type="Pfam" id="PF02776"/>
    </source>
</evidence>
<dbReference type="PANTHER" id="PTHR18968">
    <property type="entry name" value="THIAMINE PYROPHOSPHATE ENZYMES"/>
    <property type="match status" value="1"/>
</dbReference>
<dbReference type="InterPro" id="IPR029035">
    <property type="entry name" value="DHS-like_NAD/FAD-binding_dom"/>
</dbReference>
<dbReference type="Pfam" id="PF00205">
    <property type="entry name" value="TPP_enzyme_M"/>
    <property type="match status" value="1"/>
</dbReference>
<dbReference type="GO" id="GO:0009097">
    <property type="term" value="P:isoleucine biosynthetic process"/>
    <property type="evidence" value="ECO:0007669"/>
    <property type="project" value="TreeGrafter"/>
</dbReference>
<dbReference type="InterPro" id="IPR012000">
    <property type="entry name" value="Thiamin_PyroP_enz_cen_dom"/>
</dbReference>
<reference evidence="4" key="1">
    <citation type="submission" date="2019-03" db="EMBL/GenBank/DDBJ databases">
        <title>Lake Tanganyika Metagenome-Assembled Genomes (MAGs).</title>
        <authorList>
            <person name="Tran P."/>
        </authorList>
    </citation>
    <scope>NUCLEOTIDE SEQUENCE</scope>
    <source>
        <strain evidence="4">K_DeepCast_65m_m2_066</strain>
    </source>
</reference>
<comment type="caution">
    <text evidence="4">The sequence shown here is derived from an EMBL/GenBank/DDBJ whole genome shotgun (WGS) entry which is preliminary data.</text>
</comment>
<evidence type="ECO:0000256" key="1">
    <source>
        <dbReference type="ARBA" id="ARBA00007812"/>
    </source>
</evidence>
<evidence type="ECO:0008006" key="6">
    <source>
        <dbReference type="Google" id="ProtNLM"/>
    </source>
</evidence>
<protein>
    <recommendedName>
        <fullName evidence="6">Thiamine pyrophosphate-requiring protein</fullName>
    </recommendedName>
</protein>
<dbReference type="CDD" id="cd07035">
    <property type="entry name" value="TPP_PYR_POX_like"/>
    <property type="match status" value="1"/>
</dbReference>
<evidence type="ECO:0000313" key="4">
    <source>
        <dbReference type="EMBL" id="MBM3224543.1"/>
    </source>
</evidence>
<dbReference type="GO" id="GO:0030976">
    <property type="term" value="F:thiamine pyrophosphate binding"/>
    <property type="evidence" value="ECO:0007669"/>
    <property type="project" value="InterPro"/>
</dbReference>
<dbReference type="GO" id="GO:0009099">
    <property type="term" value="P:L-valine biosynthetic process"/>
    <property type="evidence" value="ECO:0007669"/>
    <property type="project" value="TreeGrafter"/>
</dbReference>
<feature type="domain" description="Thiamine pyrophosphate enzyme central" evidence="2">
    <location>
        <begin position="185"/>
        <end position="318"/>
    </location>
</feature>
<name>A0A937W1M8_UNCTE</name>
<dbReference type="InterPro" id="IPR029061">
    <property type="entry name" value="THDP-binding"/>
</dbReference>
<dbReference type="Proteomes" id="UP000712673">
    <property type="component" value="Unassembled WGS sequence"/>
</dbReference>
<dbReference type="Pfam" id="PF02776">
    <property type="entry name" value="TPP_enzyme_N"/>
    <property type="match status" value="1"/>
</dbReference>
<sequence length="391" mass="42426">MNAMQAIARILKMEGVEWIACFPSNNLIEAVAQEGIRPIMFRQERGAIMAADGYSRMNNRQKFGVIITQGGPGSENSMGGLAQAYADNIPILYLPGGPSLNQHSVQPNFSPARTYASVSVYSEVIWKADMAASVMRRAFSRLRNGRPGPVLVELPADVSTQEVPEASMNYVAPKRMAQSPAASDVKDAVKLLLDAKKPMIWSGMGTLMAEASAELQELAELTEIPVYCTMPGKSGFDERHPLALGAGSSSTSKQARHWLVESDLLLALGSSMTRTSYGQSIPPGKTLIHNTESIEDIGKDYNIHVGLPGDTKLTIRMLIDEVKAQIGAGGRKGKTNVAAEIAAMKQQWMSEWTAILQSEDLPINTYRVIGEIERVLDKENSIVTHDAGAPR</sequence>
<feature type="domain" description="Thiamine pyrophosphate enzyme N-terminal TPP-binding" evidence="3">
    <location>
        <begin position="1"/>
        <end position="104"/>
    </location>
</feature>
<dbReference type="Gene3D" id="3.40.50.970">
    <property type="match status" value="1"/>
</dbReference>
<dbReference type="InterPro" id="IPR045229">
    <property type="entry name" value="TPP_enz"/>
</dbReference>
<dbReference type="SUPFAM" id="SSF52467">
    <property type="entry name" value="DHS-like NAD/FAD-binding domain"/>
    <property type="match status" value="1"/>
</dbReference>
<dbReference type="GO" id="GO:0003984">
    <property type="term" value="F:acetolactate synthase activity"/>
    <property type="evidence" value="ECO:0007669"/>
    <property type="project" value="TreeGrafter"/>
</dbReference>
<gene>
    <name evidence="4" type="ORF">FJZ47_12175</name>
</gene>
<dbReference type="EMBL" id="VGLS01000350">
    <property type="protein sequence ID" value="MBM3224543.1"/>
    <property type="molecule type" value="Genomic_DNA"/>
</dbReference>